<evidence type="ECO:0000259" key="5">
    <source>
        <dbReference type="PROSITE" id="PS50600"/>
    </source>
</evidence>
<proteinExistence type="inferred from homology"/>
<reference evidence="6" key="1">
    <citation type="journal article" date="2019" name="Environ. Microbiol.">
        <title>Fungal ecological strategies reflected in gene transcription - a case study of two litter decomposers.</title>
        <authorList>
            <person name="Barbi F."/>
            <person name="Kohler A."/>
            <person name="Barry K."/>
            <person name="Baskaran P."/>
            <person name="Daum C."/>
            <person name="Fauchery L."/>
            <person name="Ihrmark K."/>
            <person name="Kuo A."/>
            <person name="LaButti K."/>
            <person name="Lipzen A."/>
            <person name="Morin E."/>
            <person name="Grigoriev I.V."/>
            <person name="Henrissat B."/>
            <person name="Lindahl B."/>
            <person name="Martin F."/>
        </authorList>
    </citation>
    <scope>NUCLEOTIDE SEQUENCE</scope>
    <source>
        <strain evidence="6">JB14</strain>
    </source>
</reference>
<keyword evidence="7" id="KW-1185">Reference proteome</keyword>
<keyword evidence="4" id="KW-0732">Signal</keyword>
<dbReference type="SUPFAM" id="SSF54001">
    <property type="entry name" value="Cysteine proteinases"/>
    <property type="match status" value="1"/>
</dbReference>
<dbReference type="Pfam" id="PF02902">
    <property type="entry name" value="Peptidase_C48"/>
    <property type="match status" value="1"/>
</dbReference>
<dbReference type="GO" id="GO:0019783">
    <property type="term" value="F:ubiquitin-like protein peptidase activity"/>
    <property type="evidence" value="ECO:0007669"/>
    <property type="project" value="UniProtKB-ARBA"/>
</dbReference>
<gene>
    <name evidence="6" type="ORF">BT96DRAFT_950004</name>
</gene>
<evidence type="ECO:0000256" key="3">
    <source>
        <dbReference type="ARBA" id="ARBA00022801"/>
    </source>
</evidence>
<dbReference type="InterPro" id="IPR038765">
    <property type="entry name" value="Papain-like_cys_pep_sf"/>
</dbReference>
<evidence type="ECO:0000256" key="1">
    <source>
        <dbReference type="ARBA" id="ARBA00005234"/>
    </source>
</evidence>
<evidence type="ECO:0000256" key="2">
    <source>
        <dbReference type="ARBA" id="ARBA00022670"/>
    </source>
</evidence>
<dbReference type="GO" id="GO:0006508">
    <property type="term" value="P:proteolysis"/>
    <property type="evidence" value="ECO:0007669"/>
    <property type="project" value="UniProtKB-KW"/>
</dbReference>
<evidence type="ECO:0000256" key="4">
    <source>
        <dbReference type="SAM" id="SignalP"/>
    </source>
</evidence>
<keyword evidence="2" id="KW-0645">Protease</keyword>
<feature type="chain" id="PRO_5025606739" evidence="4">
    <location>
        <begin position="23"/>
        <end position="413"/>
    </location>
</feature>
<sequence>MLFPHIKIFIMDLLGLAHPCDSSCESKLTALGTYPLCMVEPVETVLKAIQGITEYIPAMQELFTCTLEVNIDKELDYQATLQWGWSLPKKDETQNHTSTYLFNVLLYPRIRAASHCLRLIETAVDISSKALHSAADKHNIQTTKVLVAFQQMLVLKRSLQCILKMLFSAGRFILTEIPDFAKEISKLIIDPLRTLTAFDIDFGRIKEVKLKDFLLLDREKYINDEVMNYFCVKWTRRQPTKRVIALTTFFSAKVLFEHGNPRGEVYDRLSEDSLKYCKAAKVFFVPIHEPSGHWYSALIDYEGQKIEIFDSWGATYEKNSGRDVKDQKHAPLMLVLMWAAELWSSIRGVEPTDKPTVLLGDNKDSGWTFDPHALVAFQDNCFDCGIHVLDHLDRILRGENLNWKDKPSMDHRH</sequence>
<dbReference type="GO" id="GO:0008234">
    <property type="term" value="F:cysteine-type peptidase activity"/>
    <property type="evidence" value="ECO:0007669"/>
    <property type="project" value="InterPro"/>
</dbReference>
<dbReference type="Proteomes" id="UP000799118">
    <property type="component" value="Unassembled WGS sequence"/>
</dbReference>
<dbReference type="InterPro" id="IPR003653">
    <property type="entry name" value="Peptidase_C48_C"/>
</dbReference>
<feature type="domain" description="Ubiquitin-like protease family profile" evidence="5">
    <location>
        <begin position="206"/>
        <end position="395"/>
    </location>
</feature>
<keyword evidence="3" id="KW-0378">Hydrolase</keyword>
<organism evidence="6 7">
    <name type="scientific">Gymnopus androsaceus JB14</name>
    <dbReference type="NCBI Taxonomy" id="1447944"/>
    <lineage>
        <taxon>Eukaryota</taxon>
        <taxon>Fungi</taxon>
        <taxon>Dikarya</taxon>
        <taxon>Basidiomycota</taxon>
        <taxon>Agaricomycotina</taxon>
        <taxon>Agaricomycetes</taxon>
        <taxon>Agaricomycetidae</taxon>
        <taxon>Agaricales</taxon>
        <taxon>Marasmiineae</taxon>
        <taxon>Omphalotaceae</taxon>
        <taxon>Gymnopus</taxon>
    </lineage>
</organism>
<dbReference type="EMBL" id="ML770015">
    <property type="protein sequence ID" value="KAE9385204.1"/>
    <property type="molecule type" value="Genomic_DNA"/>
</dbReference>
<dbReference type="Gene3D" id="3.40.395.10">
    <property type="entry name" value="Adenoviral Proteinase, Chain A"/>
    <property type="match status" value="1"/>
</dbReference>
<accession>A0A6A4GIT2</accession>
<evidence type="ECO:0000313" key="7">
    <source>
        <dbReference type="Proteomes" id="UP000799118"/>
    </source>
</evidence>
<evidence type="ECO:0000313" key="6">
    <source>
        <dbReference type="EMBL" id="KAE9385204.1"/>
    </source>
</evidence>
<feature type="signal peptide" evidence="4">
    <location>
        <begin position="1"/>
        <end position="22"/>
    </location>
</feature>
<dbReference type="AlphaFoldDB" id="A0A6A4GIT2"/>
<comment type="similarity">
    <text evidence="1">Belongs to the peptidase C48 family.</text>
</comment>
<dbReference type="PROSITE" id="PS50600">
    <property type="entry name" value="ULP_PROTEASE"/>
    <property type="match status" value="1"/>
</dbReference>
<name>A0A6A4GIT2_9AGAR</name>
<protein>
    <submittedName>
        <fullName evidence="6">Cysteine proteinase</fullName>
    </submittedName>
</protein>